<comment type="caution">
    <text evidence="2">The sequence shown here is derived from an EMBL/GenBank/DDBJ whole genome shotgun (WGS) entry which is preliminary data.</text>
</comment>
<feature type="signal peptide" evidence="1">
    <location>
        <begin position="1"/>
        <end position="20"/>
    </location>
</feature>
<dbReference type="OrthoDB" id="737630at2"/>
<dbReference type="InterPro" id="IPR032173">
    <property type="entry name" value="DUF5007"/>
</dbReference>
<dbReference type="AlphaFoldDB" id="A0A556MTC6"/>
<gene>
    <name evidence="2" type="ORF">FO440_02380</name>
</gene>
<keyword evidence="1" id="KW-0732">Signal</keyword>
<accession>A0A556MTC6</accession>
<protein>
    <submittedName>
        <fullName evidence="2">DUF5007 domain-containing protein</fullName>
    </submittedName>
</protein>
<reference evidence="2 3" key="1">
    <citation type="submission" date="2019-07" db="EMBL/GenBank/DDBJ databases">
        <authorList>
            <person name="Huq M.A."/>
        </authorList>
    </citation>
    <scope>NUCLEOTIDE SEQUENCE [LARGE SCALE GENOMIC DNA]</scope>
    <source>
        <strain evidence="2 3">MAH-19</strain>
    </source>
</reference>
<dbReference type="Proteomes" id="UP000318733">
    <property type="component" value="Unassembled WGS sequence"/>
</dbReference>
<proteinExistence type="predicted"/>
<dbReference type="PROSITE" id="PS51257">
    <property type="entry name" value="PROKAR_LIPOPROTEIN"/>
    <property type="match status" value="1"/>
</dbReference>
<evidence type="ECO:0000313" key="3">
    <source>
        <dbReference type="Proteomes" id="UP000318733"/>
    </source>
</evidence>
<name>A0A556MTC6_9SPHI</name>
<evidence type="ECO:0000313" key="2">
    <source>
        <dbReference type="EMBL" id="TSJ43058.1"/>
    </source>
</evidence>
<organism evidence="2 3">
    <name type="scientific">Mucilaginibacter corticis</name>
    <dbReference type="NCBI Taxonomy" id="2597670"/>
    <lineage>
        <taxon>Bacteria</taxon>
        <taxon>Pseudomonadati</taxon>
        <taxon>Bacteroidota</taxon>
        <taxon>Sphingobacteriia</taxon>
        <taxon>Sphingobacteriales</taxon>
        <taxon>Sphingobacteriaceae</taxon>
        <taxon>Mucilaginibacter</taxon>
    </lineage>
</organism>
<dbReference type="Pfam" id="PF16398">
    <property type="entry name" value="DUF5007"/>
    <property type="match status" value="1"/>
</dbReference>
<evidence type="ECO:0000256" key="1">
    <source>
        <dbReference type="SAM" id="SignalP"/>
    </source>
</evidence>
<dbReference type="EMBL" id="VLPK01000001">
    <property type="protein sequence ID" value="TSJ43058.1"/>
    <property type="molecule type" value="Genomic_DNA"/>
</dbReference>
<sequence length="378" mass="42502">MQNKIKYRAFVLLTAAVAFSGCRKIFNLPTEKSYLSTQATYAQKDFSFILGRTYVYNGVFNSDNSTFPIDFTITNPRFGDGRDASDMLKKIPTLVWTQEYTGKETSLAQIAAKRKLENHSPLEIRGNGDVMWWNNVRSKIRGGTFDAATIDTVVYPQQKRYFDVKLTNSGGSRTIKDLTVTTQVDQPYSPVDDYNIYTGQPNTGTPNSHQIQHIFAQLFNIDGETTGTNIDPHAASSLVYVYIRKFSDDSTGHRLRFKFLNKDSLEINPKRFSATKWLEQVHGFTADGAPGPDFTDTYVEYNVAYPIPLAKIPTKYTSGGVANINGGGSAHVEFSYSRVAQGGIRKTGVILQDFNIYEPGDWEIVFHFKTENPKFDND</sequence>
<feature type="chain" id="PRO_5021895847" evidence="1">
    <location>
        <begin position="21"/>
        <end position="378"/>
    </location>
</feature>
<keyword evidence="3" id="KW-1185">Reference proteome</keyword>
<dbReference type="RefSeq" id="WP_144246623.1">
    <property type="nucleotide sequence ID" value="NZ_VLPK01000001.1"/>
</dbReference>